<reference evidence="2" key="1">
    <citation type="submission" date="2020-05" db="UniProtKB">
        <authorList>
            <consortium name="EnsemblMetazoa"/>
        </authorList>
    </citation>
    <scope>IDENTIFICATION</scope>
    <source>
        <strain evidence="2">MAF</strain>
    </source>
</reference>
<keyword evidence="3" id="KW-1185">Reference proteome</keyword>
<proteinExistence type="predicted"/>
<sequence length="243" mass="27605">MAQFVTHIQPTLIEASQGHVPHHHGHQVGVPHTSHLPHSGHNMPSPPTHHGHSHGHVHGHHHHGQGGSLVHSASRDMSNAKGSAGHKAPTHLPLSPKADDQHHHQPHYQHVEGYYQHAPMHYYQQQQHHHGHSHGHHHSGVNMRHHFYTKLIFRMGWHWVKLATVVLTTTGATQHLDRWKLAQIASWVIELLPSPSDRRLRLMDEYQVAVRIHAMGSNLTYPKRACFRIPQNGSALPRQNVWV</sequence>
<organism evidence="2 3">
    <name type="scientific">Anopheles merus</name>
    <name type="common">Mosquito</name>
    <dbReference type="NCBI Taxonomy" id="30066"/>
    <lineage>
        <taxon>Eukaryota</taxon>
        <taxon>Metazoa</taxon>
        <taxon>Ecdysozoa</taxon>
        <taxon>Arthropoda</taxon>
        <taxon>Hexapoda</taxon>
        <taxon>Insecta</taxon>
        <taxon>Pterygota</taxon>
        <taxon>Neoptera</taxon>
        <taxon>Endopterygota</taxon>
        <taxon>Diptera</taxon>
        <taxon>Nematocera</taxon>
        <taxon>Culicoidea</taxon>
        <taxon>Culicidae</taxon>
        <taxon>Anophelinae</taxon>
        <taxon>Anopheles</taxon>
    </lineage>
</organism>
<dbReference type="EnsemblMetazoa" id="AMEM009944-RA">
    <property type="protein sequence ID" value="AMEM009944-PA"/>
    <property type="gene ID" value="AMEM009944"/>
</dbReference>
<dbReference type="AlphaFoldDB" id="A0A182V718"/>
<dbReference type="VEuPathDB" id="VectorBase:AMEM21_000524"/>
<evidence type="ECO:0000256" key="1">
    <source>
        <dbReference type="SAM" id="MobiDB-lite"/>
    </source>
</evidence>
<evidence type="ECO:0000313" key="3">
    <source>
        <dbReference type="Proteomes" id="UP000075903"/>
    </source>
</evidence>
<name>A0A182V718_ANOME</name>
<feature type="region of interest" description="Disordered" evidence="1">
    <location>
        <begin position="18"/>
        <end position="106"/>
    </location>
</feature>
<dbReference type="VEuPathDB" id="VectorBase:AMEM009944"/>
<feature type="compositionally biased region" description="Basic residues" evidence="1">
    <location>
        <begin position="49"/>
        <end position="64"/>
    </location>
</feature>
<dbReference type="Proteomes" id="UP000075903">
    <property type="component" value="Unassembled WGS sequence"/>
</dbReference>
<accession>A0A182V718</accession>
<evidence type="ECO:0000313" key="2">
    <source>
        <dbReference type="EnsemblMetazoa" id="AMEM009944-PA"/>
    </source>
</evidence>
<protein>
    <submittedName>
        <fullName evidence="2">Uncharacterized protein</fullName>
    </submittedName>
</protein>